<evidence type="ECO:0000313" key="10">
    <source>
        <dbReference type="Proteomes" id="UP001454036"/>
    </source>
</evidence>
<feature type="region of interest" description="Disordered" evidence="7">
    <location>
        <begin position="289"/>
        <end position="328"/>
    </location>
</feature>
<dbReference type="EMBL" id="BAABME010013907">
    <property type="protein sequence ID" value="GAA0186641.1"/>
    <property type="molecule type" value="Genomic_DNA"/>
</dbReference>
<evidence type="ECO:0000256" key="2">
    <source>
        <dbReference type="ARBA" id="ARBA00011738"/>
    </source>
</evidence>
<evidence type="ECO:0000256" key="4">
    <source>
        <dbReference type="ARBA" id="ARBA00023125"/>
    </source>
</evidence>
<feature type="compositionally biased region" description="Polar residues" evidence="7">
    <location>
        <begin position="289"/>
        <end position="312"/>
    </location>
</feature>
<feature type="domain" description="BHLH" evidence="8">
    <location>
        <begin position="319"/>
        <end position="368"/>
    </location>
</feature>
<organism evidence="9 10">
    <name type="scientific">Lithospermum erythrorhizon</name>
    <name type="common">Purple gromwell</name>
    <name type="synonym">Lithospermum officinale var. erythrorhizon</name>
    <dbReference type="NCBI Taxonomy" id="34254"/>
    <lineage>
        <taxon>Eukaryota</taxon>
        <taxon>Viridiplantae</taxon>
        <taxon>Streptophyta</taxon>
        <taxon>Embryophyta</taxon>
        <taxon>Tracheophyta</taxon>
        <taxon>Spermatophyta</taxon>
        <taxon>Magnoliopsida</taxon>
        <taxon>eudicotyledons</taxon>
        <taxon>Gunneridae</taxon>
        <taxon>Pentapetalae</taxon>
        <taxon>asterids</taxon>
        <taxon>lamiids</taxon>
        <taxon>Boraginales</taxon>
        <taxon>Boraginaceae</taxon>
        <taxon>Boraginoideae</taxon>
        <taxon>Lithospermeae</taxon>
        <taxon>Lithospermum</taxon>
    </lineage>
</organism>
<dbReference type="FunFam" id="4.10.280.10:FF:000032">
    <property type="entry name" value="Transcription factor bHLH123 family"/>
    <property type="match status" value="1"/>
</dbReference>
<keyword evidence="3" id="KW-0805">Transcription regulation</keyword>
<evidence type="ECO:0000256" key="1">
    <source>
        <dbReference type="ARBA" id="ARBA00004123"/>
    </source>
</evidence>
<proteinExistence type="predicted"/>
<dbReference type="GO" id="GO:0000981">
    <property type="term" value="F:DNA-binding transcription factor activity, RNA polymerase II-specific"/>
    <property type="evidence" value="ECO:0007669"/>
    <property type="project" value="TreeGrafter"/>
</dbReference>
<feature type="compositionally biased region" description="Polar residues" evidence="7">
    <location>
        <begin position="27"/>
        <end position="39"/>
    </location>
</feature>
<comment type="subunit">
    <text evidence="2">Homodimer.</text>
</comment>
<dbReference type="GO" id="GO:0000978">
    <property type="term" value="F:RNA polymerase II cis-regulatory region sequence-specific DNA binding"/>
    <property type="evidence" value="ECO:0007669"/>
    <property type="project" value="TreeGrafter"/>
</dbReference>
<feature type="compositionally biased region" description="Polar residues" evidence="7">
    <location>
        <begin position="7"/>
        <end position="19"/>
    </location>
</feature>
<feature type="compositionally biased region" description="Basic and acidic residues" evidence="7">
    <location>
        <begin position="392"/>
        <end position="406"/>
    </location>
</feature>
<dbReference type="SMART" id="SM00353">
    <property type="entry name" value="HLH"/>
    <property type="match status" value="1"/>
</dbReference>
<comment type="subcellular location">
    <subcellularLocation>
        <location evidence="1">Nucleus</location>
    </subcellularLocation>
</comment>
<dbReference type="PANTHER" id="PTHR16223">
    <property type="entry name" value="TRANSCRIPTION FACTOR BHLH83-RELATED"/>
    <property type="match status" value="1"/>
</dbReference>
<dbReference type="InterPro" id="IPR036638">
    <property type="entry name" value="HLH_DNA-bd_sf"/>
</dbReference>
<keyword evidence="4" id="KW-0238">DNA-binding</keyword>
<feature type="region of interest" description="Disordered" evidence="7">
    <location>
        <begin position="1"/>
        <end position="39"/>
    </location>
</feature>
<dbReference type="PANTHER" id="PTHR16223:SF46">
    <property type="entry name" value="TRANSCRIPTION FACTOR BHLH123"/>
    <property type="match status" value="1"/>
</dbReference>
<accession>A0AAV3S3D9</accession>
<evidence type="ECO:0000256" key="6">
    <source>
        <dbReference type="ARBA" id="ARBA00023242"/>
    </source>
</evidence>
<evidence type="ECO:0000256" key="5">
    <source>
        <dbReference type="ARBA" id="ARBA00023163"/>
    </source>
</evidence>
<keyword evidence="6" id="KW-0539">Nucleus</keyword>
<dbReference type="PROSITE" id="PS50888">
    <property type="entry name" value="BHLH"/>
    <property type="match status" value="1"/>
</dbReference>
<comment type="caution">
    <text evidence="9">The sequence shown here is derived from an EMBL/GenBank/DDBJ whole genome shotgun (WGS) entry which is preliminary data.</text>
</comment>
<keyword evidence="10" id="KW-1185">Reference proteome</keyword>
<dbReference type="Proteomes" id="UP001454036">
    <property type="component" value="Unassembled WGS sequence"/>
</dbReference>
<keyword evidence="5" id="KW-0804">Transcription</keyword>
<dbReference type="CDD" id="cd11393">
    <property type="entry name" value="bHLH_AtbHLH_like"/>
    <property type="match status" value="1"/>
</dbReference>
<dbReference type="InterPro" id="IPR045843">
    <property type="entry name" value="IND-like"/>
</dbReference>
<dbReference type="InterPro" id="IPR045239">
    <property type="entry name" value="bHLH95_bHLH"/>
</dbReference>
<gene>
    <name evidence="9" type="ORF">LIER_33929</name>
</gene>
<evidence type="ECO:0000259" key="8">
    <source>
        <dbReference type="PROSITE" id="PS50888"/>
    </source>
</evidence>
<reference evidence="9 10" key="1">
    <citation type="submission" date="2024-01" db="EMBL/GenBank/DDBJ databases">
        <title>The complete chloroplast genome sequence of Lithospermum erythrorhizon: insights into the phylogenetic relationship among Boraginaceae species and the maternal lineages of purple gromwells.</title>
        <authorList>
            <person name="Okada T."/>
            <person name="Watanabe K."/>
        </authorList>
    </citation>
    <scope>NUCLEOTIDE SEQUENCE [LARGE SCALE GENOMIC DNA]</scope>
</reference>
<sequence length="440" mass="48454">MADEFQLGNNNNWWDSSRNPRFGESAETPSLSATLNSTSSFSWPSETVDTKAARFCSAVQESSANAASSGGGALTHPNLHMMGLGLSSQGMNWNINQPVFRDEKADNSNFRSMLEEGMSSNTYFHHQQSVVPSTHLYTATTSNPDDSSTKQRGFSLDQPYNDTDDAVSATAFHVDAPATAYEDQSMFEGGLLASDSHQQQLQPSSYQRSYSDLNNSGDIMMPIHPNNVTNKFPEFIVRGNSPPKQHQTIIGQLQFSNSSPFWSATAAAMNDVRSSSFFPSLQTPLITPTFDQKQKNNASNSGVTVKKSSSETSNKRPRNESSSPLPAFKVRKEKMGDRINALQQLVSPFGKTDTASVLSEAIEYIKFLHEQLNVLSTPYMRSGASVQNQQRPDNKTKDTEAQKQDLRSRGLCLVPVSSTFPVTHESTVEFYTPTFGGTFR</sequence>
<feature type="region of interest" description="Disordered" evidence="7">
    <location>
        <begin position="383"/>
        <end position="406"/>
    </location>
</feature>
<dbReference type="AlphaFoldDB" id="A0AAV3S3D9"/>
<dbReference type="GO" id="GO:0046983">
    <property type="term" value="F:protein dimerization activity"/>
    <property type="evidence" value="ECO:0007669"/>
    <property type="project" value="InterPro"/>
</dbReference>
<protein>
    <submittedName>
        <fullName evidence="9">Basic helix-loop-helix transcription factor</fullName>
    </submittedName>
</protein>
<dbReference type="SUPFAM" id="SSF47459">
    <property type="entry name" value="HLH, helix-loop-helix DNA-binding domain"/>
    <property type="match status" value="1"/>
</dbReference>
<evidence type="ECO:0000313" key="9">
    <source>
        <dbReference type="EMBL" id="GAA0186641.1"/>
    </source>
</evidence>
<evidence type="ECO:0000256" key="3">
    <source>
        <dbReference type="ARBA" id="ARBA00023015"/>
    </source>
</evidence>
<dbReference type="InterPro" id="IPR011598">
    <property type="entry name" value="bHLH_dom"/>
</dbReference>
<dbReference type="GO" id="GO:0005634">
    <property type="term" value="C:nucleus"/>
    <property type="evidence" value="ECO:0007669"/>
    <property type="project" value="UniProtKB-SubCell"/>
</dbReference>
<name>A0AAV3S3D9_LITER</name>
<dbReference type="Gene3D" id="4.10.280.10">
    <property type="entry name" value="Helix-loop-helix DNA-binding domain"/>
    <property type="match status" value="1"/>
</dbReference>
<evidence type="ECO:0000256" key="7">
    <source>
        <dbReference type="SAM" id="MobiDB-lite"/>
    </source>
</evidence>